<sequence length="132" mass="13528">MYKMISIVQLFALFLAILSFQVQAAPLSSNQLEARDIGVGFVRAIPEVVPRKPASGALTHPGSAGGPNTAVSGIALNAVESAVSHAGNAVPTQSGKKVQGPQPTPQPSPSSIPKPNLPTTITIQKLGAVIRS</sequence>
<evidence type="ECO:0000313" key="2">
    <source>
        <dbReference type="Proteomes" id="UP000308600"/>
    </source>
</evidence>
<gene>
    <name evidence="1" type="ORF">BDN72DRAFT_895257</name>
</gene>
<keyword evidence="2" id="KW-1185">Reference proteome</keyword>
<reference evidence="1 2" key="1">
    <citation type="journal article" date="2019" name="Nat. Ecol. Evol.">
        <title>Megaphylogeny resolves global patterns of mushroom evolution.</title>
        <authorList>
            <person name="Varga T."/>
            <person name="Krizsan K."/>
            <person name="Foldi C."/>
            <person name="Dima B."/>
            <person name="Sanchez-Garcia M."/>
            <person name="Sanchez-Ramirez S."/>
            <person name="Szollosi G.J."/>
            <person name="Szarkandi J.G."/>
            <person name="Papp V."/>
            <person name="Albert L."/>
            <person name="Andreopoulos W."/>
            <person name="Angelini C."/>
            <person name="Antonin V."/>
            <person name="Barry K.W."/>
            <person name="Bougher N.L."/>
            <person name="Buchanan P."/>
            <person name="Buyck B."/>
            <person name="Bense V."/>
            <person name="Catcheside P."/>
            <person name="Chovatia M."/>
            <person name="Cooper J."/>
            <person name="Damon W."/>
            <person name="Desjardin D."/>
            <person name="Finy P."/>
            <person name="Geml J."/>
            <person name="Haridas S."/>
            <person name="Hughes K."/>
            <person name="Justo A."/>
            <person name="Karasinski D."/>
            <person name="Kautmanova I."/>
            <person name="Kiss B."/>
            <person name="Kocsube S."/>
            <person name="Kotiranta H."/>
            <person name="LaButti K.M."/>
            <person name="Lechner B.E."/>
            <person name="Liimatainen K."/>
            <person name="Lipzen A."/>
            <person name="Lukacs Z."/>
            <person name="Mihaltcheva S."/>
            <person name="Morgado L.N."/>
            <person name="Niskanen T."/>
            <person name="Noordeloos M.E."/>
            <person name="Ohm R.A."/>
            <person name="Ortiz-Santana B."/>
            <person name="Ovrebo C."/>
            <person name="Racz N."/>
            <person name="Riley R."/>
            <person name="Savchenko A."/>
            <person name="Shiryaev A."/>
            <person name="Soop K."/>
            <person name="Spirin V."/>
            <person name="Szebenyi C."/>
            <person name="Tomsovsky M."/>
            <person name="Tulloss R.E."/>
            <person name="Uehling J."/>
            <person name="Grigoriev I.V."/>
            <person name="Vagvolgyi C."/>
            <person name="Papp T."/>
            <person name="Martin F.M."/>
            <person name="Miettinen O."/>
            <person name="Hibbett D.S."/>
            <person name="Nagy L.G."/>
        </authorList>
    </citation>
    <scope>NUCLEOTIDE SEQUENCE [LARGE SCALE GENOMIC DNA]</scope>
    <source>
        <strain evidence="1 2">NL-1719</strain>
    </source>
</reference>
<evidence type="ECO:0000313" key="1">
    <source>
        <dbReference type="EMBL" id="TFK71864.1"/>
    </source>
</evidence>
<name>A0ACD3B2P5_9AGAR</name>
<dbReference type="Proteomes" id="UP000308600">
    <property type="component" value="Unassembled WGS sequence"/>
</dbReference>
<organism evidence="1 2">
    <name type="scientific">Pluteus cervinus</name>
    <dbReference type="NCBI Taxonomy" id="181527"/>
    <lineage>
        <taxon>Eukaryota</taxon>
        <taxon>Fungi</taxon>
        <taxon>Dikarya</taxon>
        <taxon>Basidiomycota</taxon>
        <taxon>Agaricomycotina</taxon>
        <taxon>Agaricomycetes</taxon>
        <taxon>Agaricomycetidae</taxon>
        <taxon>Agaricales</taxon>
        <taxon>Pluteineae</taxon>
        <taxon>Pluteaceae</taxon>
        <taxon>Pluteus</taxon>
    </lineage>
</organism>
<accession>A0ACD3B2P5</accession>
<proteinExistence type="predicted"/>
<protein>
    <submittedName>
        <fullName evidence="1">Uncharacterized protein</fullName>
    </submittedName>
</protein>
<dbReference type="EMBL" id="ML208292">
    <property type="protein sequence ID" value="TFK71864.1"/>
    <property type="molecule type" value="Genomic_DNA"/>
</dbReference>